<accession>A0AAV9G998</accession>
<reference evidence="4" key="1">
    <citation type="journal article" date="2023" name="Mol. Phylogenet. Evol.">
        <title>Genome-scale phylogeny and comparative genomics of the fungal order Sordariales.</title>
        <authorList>
            <person name="Hensen N."/>
            <person name="Bonometti L."/>
            <person name="Westerberg I."/>
            <person name="Brannstrom I.O."/>
            <person name="Guillou S."/>
            <person name="Cros-Aarteil S."/>
            <person name="Calhoun S."/>
            <person name="Haridas S."/>
            <person name="Kuo A."/>
            <person name="Mondo S."/>
            <person name="Pangilinan J."/>
            <person name="Riley R."/>
            <person name="LaButti K."/>
            <person name="Andreopoulos B."/>
            <person name="Lipzen A."/>
            <person name="Chen C."/>
            <person name="Yan M."/>
            <person name="Daum C."/>
            <person name="Ng V."/>
            <person name="Clum A."/>
            <person name="Steindorff A."/>
            <person name="Ohm R.A."/>
            <person name="Martin F."/>
            <person name="Silar P."/>
            <person name="Natvig D.O."/>
            <person name="Lalanne C."/>
            <person name="Gautier V."/>
            <person name="Ament-Velasquez S.L."/>
            <person name="Kruys A."/>
            <person name="Hutchinson M.I."/>
            <person name="Powell A.J."/>
            <person name="Barry K."/>
            <person name="Miller A.N."/>
            <person name="Grigoriev I.V."/>
            <person name="Debuchy R."/>
            <person name="Gladieux P."/>
            <person name="Hiltunen Thoren M."/>
            <person name="Johannesson H."/>
        </authorList>
    </citation>
    <scope>NUCLEOTIDE SEQUENCE</scope>
    <source>
        <strain evidence="4">PSN243</strain>
    </source>
</reference>
<reference evidence="4" key="2">
    <citation type="submission" date="2023-05" db="EMBL/GenBank/DDBJ databases">
        <authorList>
            <consortium name="Lawrence Berkeley National Laboratory"/>
            <person name="Steindorff A."/>
            <person name="Hensen N."/>
            <person name="Bonometti L."/>
            <person name="Westerberg I."/>
            <person name="Brannstrom I.O."/>
            <person name="Guillou S."/>
            <person name="Cros-Aarteil S."/>
            <person name="Calhoun S."/>
            <person name="Haridas S."/>
            <person name="Kuo A."/>
            <person name="Mondo S."/>
            <person name="Pangilinan J."/>
            <person name="Riley R."/>
            <person name="Labutti K."/>
            <person name="Andreopoulos B."/>
            <person name="Lipzen A."/>
            <person name="Chen C."/>
            <person name="Yanf M."/>
            <person name="Daum C."/>
            <person name="Ng V."/>
            <person name="Clum A."/>
            <person name="Ohm R."/>
            <person name="Martin F."/>
            <person name="Silar P."/>
            <person name="Natvig D."/>
            <person name="Lalanne C."/>
            <person name="Gautier V."/>
            <person name="Ament-Velasquez S.L."/>
            <person name="Kruys A."/>
            <person name="Hutchinson M.I."/>
            <person name="Powell A.J."/>
            <person name="Barry K."/>
            <person name="Miller A.N."/>
            <person name="Grigoriev I.V."/>
            <person name="Debuchy R."/>
            <person name="Gladieux P."/>
            <person name="Thoren M.H."/>
            <person name="Johannesson H."/>
        </authorList>
    </citation>
    <scope>NUCLEOTIDE SEQUENCE</scope>
    <source>
        <strain evidence="4">PSN243</strain>
    </source>
</reference>
<evidence type="ECO:0000256" key="1">
    <source>
        <dbReference type="SAM" id="MobiDB-lite"/>
    </source>
</evidence>
<feature type="region of interest" description="Disordered" evidence="1">
    <location>
        <begin position="252"/>
        <end position="276"/>
    </location>
</feature>
<feature type="compositionally biased region" description="Basic residues" evidence="1">
    <location>
        <begin position="265"/>
        <end position="276"/>
    </location>
</feature>
<organism evidence="4 5">
    <name type="scientific">Podospora aff. communis PSN243</name>
    <dbReference type="NCBI Taxonomy" id="3040156"/>
    <lineage>
        <taxon>Eukaryota</taxon>
        <taxon>Fungi</taxon>
        <taxon>Dikarya</taxon>
        <taxon>Ascomycota</taxon>
        <taxon>Pezizomycotina</taxon>
        <taxon>Sordariomycetes</taxon>
        <taxon>Sordariomycetidae</taxon>
        <taxon>Sordariales</taxon>
        <taxon>Podosporaceae</taxon>
        <taxon>Podospora</taxon>
    </lineage>
</organism>
<feature type="signal peptide" evidence="2">
    <location>
        <begin position="1"/>
        <end position="15"/>
    </location>
</feature>
<dbReference type="EMBL" id="MU865986">
    <property type="protein sequence ID" value="KAK4443810.1"/>
    <property type="molecule type" value="Genomic_DNA"/>
</dbReference>
<evidence type="ECO:0000259" key="3">
    <source>
        <dbReference type="Pfam" id="PF26061"/>
    </source>
</evidence>
<feature type="domain" description="DUF8021" evidence="3">
    <location>
        <begin position="150"/>
        <end position="252"/>
    </location>
</feature>
<dbReference type="InterPro" id="IPR058334">
    <property type="entry name" value="DUF8021"/>
</dbReference>
<dbReference type="Pfam" id="PF26061">
    <property type="entry name" value="DUF8021"/>
    <property type="match status" value="1"/>
</dbReference>
<proteinExistence type="predicted"/>
<sequence>MHPLALLALTTPVLSQTFECTRPFLKSAADSLITAQTAGNPSLLAPVTASTVYHQNFKAGTLSTGSILTTAIKPDHTRHVLDTTQCATYTEYISATGAVPYVNGYQLWFTNGSISKVDALTTTTGDWLFNATGTLHWASRENWSEIPVEKRDTREAIKAAGDAYLDIFDDKSVKVPWGQPCSRLEGGAYTGNGGPNDRCDVGIPDGVKLTNRRYVIDETVGVVDIFLTFGSLADSHEFRLEGGKLRFVHTITPMGGSPGPTVGKGKGKAKGKKLRK</sequence>
<dbReference type="AlphaFoldDB" id="A0AAV9G998"/>
<dbReference type="Proteomes" id="UP001321760">
    <property type="component" value="Unassembled WGS sequence"/>
</dbReference>
<evidence type="ECO:0000256" key="2">
    <source>
        <dbReference type="SAM" id="SignalP"/>
    </source>
</evidence>
<feature type="chain" id="PRO_5043956380" description="DUF8021 domain-containing protein" evidence="2">
    <location>
        <begin position="16"/>
        <end position="276"/>
    </location>
</feature>
<evidence type="ECO:0000313" key="5">
    <source>
        <dbReference type="Proteomes" id="UP001321760"/>
    </source>
</evidence>
<comment type="caution">
    <text evidence="4">The sequence shown here is derived from an EMBL/GenBank/DDBJ whole genome shotgun (WGS) entry which is preliminary data.</text>
</comment>
<evidence type="ECO:0000313" key="4">
    <source>
        <dbReference type="EMBL" id="KAK4443810.1"/>
    </source>
</evidence>
<protein>
    <recommendedName>
        <fullName evidence="3">DUF8021 domain-containing protein</fullName>
    </recommendedName>
</protein>
<keyword evidence="5" id="KW-1185">Reference proteome</keyword>
<gene>
    <name evidence="4" type="ORF">QBC34DRAFT_488164</name>
</gene>
<name>A0AAV9G998_9PEZI</name>
<keyword evidence="2" id="KW-0732">Signal</keyword>